<accession>A0A0D6Q1K9</accession>
<reference evidence="2 3" key="1">
    <citation type="submission" date="2012-11" db="EMBL/GenBank/DDBJ databases">
        <title>Whole genome sequence of Gluconacetobacter europaeus NBRC3261.</title>
        <authorList>
            <person name="Azuma Y."/>
            <person name="Higashiura N."/>
            <person name="Hirakawa H."/>
            <person name="Matsushita K."/>
        </authorList>
    </citation>
    <scope>NUCLEOTIDE SEQUENCE [LARGE SCALE GENOMIC DNA]</scope>
    <source>
        <strain evidence="2 3">NBRC 3261</strain>
    </source>
</reference>
<name>A0A0D6Q1K9_KOMEU</name>
<dbReference type="RefSeq" id="WP_148425071.1">
    <property type="nucleotide sequence ID" value="NZ_BANI01000162.1"/>
</dbReference>
<evidence type="ECO:0000313" key="2">
    <source>
        <dbReference type="EMBL" id="GAN97457.1"/>
    </source>
</evidence>
<dbReference type="EMBL" id="BANI01000162">
    <property type="protein sequence ID" value="GAN97457.1"/>
    <property type="molecule type" value="Genomic_DNA"/>
</dbReference>
<gene>
    <name evidence="2" type="ORF">Geu3261_0186_001</name>
</gene>
<sequence length="217" mass="23539">MAKNKADPYTVEVGDTDDMKGHLKKIGGSRSDAFNNTVVNQAIASLWTANSDAETLSKQHTATVAGMLGIAPQDELEGMLAAQLFASHNAAMECYRRAMHKDQQYEVRQGLLNQAGKLSRTYTSLLEALNKHRGKGQQKVTVEHVHVHEGGQAIVGTVSHTGGGGAGKKEEQPHAQQISHASVTPLRSENPDRKAMPVTSDAERTMQDARREKSRCS</sequence>
<feature type="region of interest" description="Disordered" evidence="1">
    <location>
        <begin position="158"/>
        <end position="217"/>
    </location>
</feature>
<evidence type="ECO:0000313" key="3">
    <source>
        <dbReference type="Proteomes" id="UP000032675"/>
    </source>
</evidence>
<organism evidence="2 3">
    <name type="scientific">Komagataeibacter europaeus NBRC 3261</name>
    <dbReference type="NCBI Taxonomy" id="1234669"/>
    <lineage>
        <taxon>Bacteria</taxon>
        <taxon>Pseudomonadati</taxon>
        <taxon>Pseudomonadota</taxon>
        <taxon>Alphaproteobacteria</taxon>
        <taxon>Acetobacterales</taxon>
        <taxon>Acetobacteraceae</taxon>
        <taxon>Komagataeibacter</taxon>
    </lineage>
</organism>
<feature type="compositionally biased region" description="Basic and acidic residues" evidence="1">
    <location>
        <begin position="189"/>
        <end position="217"/>
    </location>
</feature>
<evidence type="ECO:0000256" key="1">
    <source>
        <dbReference type="SAM" id="MobiDB-lite"/>
    </source>
</evidence>
<dbReference type="Proteomes" id="UP000032675">
    <property type="component" value="Unassembled WGS sequence"/>
</dbReference>
<dbReference type="AlphaFoldDB" id="A0A0D6Q1K9"/>
<protein>
    <submittedName>
        <fullName evidence="2">Uncharacterized protein</fullName>
    </submittedName>
</protein>
<feature type="compositionally biased region" description="Polar residues" evidence="1">
    <location>
        <begin position="174"/>
        <end position="187"/>
    </location>
</feature>
<comment type="caution">
    <text evidence="2">The sequence shown here is derived from an EMBL/GenBank/DDBJ whole genome shotgun (WGS) entry which is preliminary data.</text>
</comment>
<proteinExistence type="predicted"/>